<feature type="transmembrane region" description="Helical" evidence="1">
    <location>
        <begin position="37"/>
        <end position="60"/>
    </location>
</feature>
<dbReference type="AlphaFoldDB" id="A0AAV1JUQ8"/>
<evidence type="ECO:0000313" key="2">
    <source>
        <dbReference type="EMBL" id="CAK1553252.1"/>
    </source>
</evidence>
<keyword evidence="1" id="KW-0472">Membrane</keyword>
<accession>A0AAV1JUQ8</accession>
<dbReference type="EMBL" id="CAVLEF010000215">
    <property type="protein sequence ID" value="CAK1553252.1"/>
    <property type="molecule type" value="Genomic_DNA"/>
</dbReference>
<keyword evidence="1" id="KW-0812">Transmembrane</keyword>
<sequence>MGTNDKVRLKNIAYELYKDARMKLKQVDGLKDEACPFTAFGVGTLMGTLLALLTQPVYLLKLKQERRIREKYRSMMELYRMTRNRYTGAAKILLPGIEPWRPLHYIIRLEEIRALEVEIDQLILALESLPDDAPKFDLKLLVGNAKPKPKSTTPETSSEEEK</sequence>
<gene>
    <name evidence="2" type="ORF">LNINA_LOCUS12262</name>
</gene>
<proteinExistence type="predicted"/>
<protein>
    <submittedName>
        <fullName evidence="2">Uncharacterized protein</fullName>
    </submittedName>
</protein>
<keyword evidence="3" id="KW-1185">Reference proteome</keyword>
<organism evidence="2 3">
    <name type="scientific">Leptosia nina</name>
    <dbReference type="NCBI Taxonomy" id="320188"/>
    <lineage>
        <taxon>Eukaryota</taxon>
        <taxon>Metazoa</taxon>
        <taxon>Ecdysozoa</taxon>
        <taxon>Arthropoda</taxon>
        <taxon>Hexapoda</taxon>
        <taxon>Insecta</taxon>
        <taxon>Pterygota</taxon>
        <taxon>Neoptera</taxon>
        <taxon>Endopterygota</taxon>
        <taxon>Lepidoptera</taxon>
        <taxon>Glossata</taxon>
        <taxon>Ditrysia</taxon>
        <taxon>Papilionoidea</taxon>
        <taxon>Pieridae</taxon>
        <taxon>Pierinae</taxon>
        <taxon>Leptosia</taxon>
    </lineage>
</organism>
<reference evidence="2 3" key="1">
    <citation type="submission" date="2023-11" db="EMBL/GenBank/DDBJ databases">
        <authorList>
            <person name="Okamura Y."/>
        </authorList>
    </citation>
    <scope>NUCLEOTIDE SEQUENCE [LARGE SCALE GENOMIC DNA]</scope>
</reference>
<name>A0AAV1JUQ8_9NEOP</name>
<evidence type="ECO:0000256" key="1">
    <source>
        <dbReference type="SAM" id="Phobius"/>
    </source>
</evidence>
<evidence type="ECO:0000313" key="3">
    <source>
        <dbReference type="Proteomes" id="UP001497472"/>
    </source>
</evidence>
<dbReference type="Proteomes" id="UP001497472">
    <property type="component" value="Unassembled WGS sequence"/>
</dbReference>
<comment type="caution">
    <text evidence="2">The sequence shown here is derived from an EMBL/GenBank/DDBJ whole genome shotgun (WGS) entry which is preliminary data.</text>
</comment>
<keyword evidence="1" id="KW-1133">Transmembrane helix</keyword>